<evidence type="ECO:0000313" key="2">
    <source>
        <dbReference type="EMBL" id="KAL0058886.1"/>
    </source>
</evidence>
<evidence type="ECO:0000256" key="1">
    <source>
        <dbReference type="SAM" id="MobiDB-lite"/>
    </source>
</evidence>
<sequence length="819" mass="92283">MAFEPKEPIFEPEEPVIENEGPVNEPEETSVHDEPATVHPRSQLARLPRNRRMPHKFDDFVVSENTPLLPPKPPSPSPSPSPSPTPSPLPSPPPIPLPSRPPPRPPSPPIETFVSEPNNAGLYQMHHYYMPTNNVDTSAVPDVPCRSPDQVFGRAPEPEPDAEGGPNVDPPPWWHPHANPTISRLLRWHHCYRHSKSKGSLDRLVQDVILQPDFEVDHLVGFSAKRETDVVYNNKTSSKLPFQGHDGWIKSEVEVKLPRARNRVAEKDAPAIHVDNVWYRNPFDVIKTEMAEPYSAQFHLKPHKLFWRNPMDPSSPVQHVYGEGYTSDRMLEFEREIMAKLHPRPEGSPEVGIVGIMLYSDSTQLANFGEASLWPAYLTFGNWSKYDRLKPSALAMNHVIYFPSLPKTVQDHYKRHFGQLASEAELRFCKRTPTRGLASPPPTSVSSMRTSTGTSKSVPMGADYVEKVILACIKYLSTHPCPLCMTRKDQVHLLGTKADMNRHSVTARSDNDELLADIAAARSTIFARGYAINNQKHVQNHLEDTSMLPVRSAFSKLFQAHGLNHYEMYVPDSFHDLTGRILDLLKHNVRILSVQKKPNIEVLDQHFRQVLTFGSGTIRRFKNSVSSFTKFVGRDYQDALECAMPCFEGLFLDELDEIIQDLLFTVGHSTINTMKSTTSELGRQLRRYKDAVSGIATVESKHECQARLKRDPNGNKGSQRKAFSLVNYKTHALGHEADAIMKYGTTDGTHTQPVRRTGAPTVKNKYQVTNKNQPEGQIGALVLVERRLALNNEVMPHATSVSTISFQPEQLNEVVQRDE</sequence>
<comment type="caution">
    <text evidence="2">The sequence shown here is derived from an EMBL/GenBank/DDBJ whole genome shotgun (WGS) entry which is preliminary data.</text>
</comment>
<feature type="region of interest" description="Disordered" evidence="1">
    <location>
        <begin position="433"/>
        <end position="456"/>
    </location>
</feature>
<feature type="region of interest" description="Disordered" evidence="1">
    <location>
        <begin position="1"/>
        <end position="116"/>
    </location>
</feature>
<feature type="region of interest" description="Disordered" evidence="1">
    <location>
        <begin position="139"/>
        <end position="165"/>
    </location>
</feature>
<name>A0ABR2ZBE4_9AGAR</name>
<keyword evidence="3" id="KW-1185">Reference proteome</keyword>
<organism evidence="2 3">
    <name type="scientific">Marasmius tenuissimus</name>
    <dbReference type="NCBI Taxonomy" id="585030"/>
    <lineage>
        <taxon>Eukaryota</taxon>
        <taxon>Fungi</taxon>
        <taxon>Dikarya</taxon>
        <taxon>Basidiomycota</taxon>
        <taxon>Agaricomycotina</taxon>
        <taxon>Agaricomycetes</taxon>
        <taxon>Agaricomycetidae</taxon>
        <taxon>Agaricales</taxon>
        <taxon>Marasmiineae</taxon>
        <taxon>Marasmiaceae</taxon>
        <taxon>Marasmius</taxon>
    </lineage>
</organism>
<evidence type="ECO:0000313" key="3">
    <source>
        <dbReference type="Proteomes" id="UP001437256"/>
    </source>
</evidence>
<accession>A0ABR2ZBE4</accession>
<dbReference type="EMBL" id="JBBXMP010000267">
    <property type="protein sequence ID" value="KAL0058886.1"/>
    <property type="molecule type" value="Genomic_DNA"/>
</dbReference>
<feature type="compositionally biased region" description="Pro residues" evidence="1">
    <location>
        <begin position="68"/>
        <end position="109"/>
    </location>
</feature>
<dbReference type="Pfam" id="PF18759">
    <property type="entry name" value="Plavaka"/>
    <property type="match status" value="1"/>
</dbReference>
<reference evidence="2 3" key="1">
    <citation type="submission" date="2024-05" db="EMBL/GenBank/DDBJ databases">
        <title>A draft genome resource for the thread blight pathogen Marasmius tenuissimus strain MS-2.</title>
        <authorList>
            <person name="Yulfo-Soto G.E."/>
            <person name="Baruah I.K."/>
            <person name="Amoako-Attah I."/>
            <person name="Bukari Y."/>
            <person name="Meinhardt L.W."/>
            <person name="Bailey B.A."/>
            <person name="Cohen S.P."/>
        </authorList>
    </citation>
    <scope>NUCLEOTIDE SEQUENCE [LARGE SCALE GENOMIC DNA]</scope>
    <source>
        <strain evidence="2 3">MS-2</strain>
    </source>
</reference>
<dbReference type="InterPro" id="IPR041078">
    <property type="entry name" value="Plavaka"/>
</dbReference>
<proteinExistence type="predicted"/>
<dbReference type="Proteomes" id="UP001437256">
    <property type="component" value="Unassembled WGS sequence"/>
</dbReference>
<gene>
    <name evidence="2" type="ORF">AAF712_014424</name>
</gene>
<feature type="compositionally biased region" description="Polar residues" evidence="1">
    <location>
        <begin position="444"/>
        <end position="456"/>
    </location>
</feature>
<protein>
    <submittedName>
        <fullName evidence="2">Uncharacterized protein</fullName>
    </submittedName>
</protein>